<dbReference type="PIRSF" id="PIRSF036628">
    <property type="entry name" value="IolB"/>
    <property type="match status" value="1"/>
</dbReference>
<dbReference type="InterPro" id="IPR021120">
    <property type="entry name" value="KduI/IolB_isomerase"/>
</dbReference>
<dbReference type="InterPro" id="IPR024203">
    <property type="entry name" value="Deoxy-glucuronate_isom_IolB"/>
</dbReference>
<dbReference type="EMBL" id="CP002116">
    <property type="protein sequence ID" value="ADK82090.1"/>
    <property type="molecule type" value="Genomic_DNA"/>
</dbReference>
<dbReference type="Pfam" id="PF04962">
    <property type="entry name" value="KduI"/>
    <property type="match status" value="1"/>
</dbReference>
<dbReference type="eggNOG" id="COG3718">
    <property type="taxonomic scope" value="Bacteria"/>
</dbReference>
<sequence length="271" mass="31397">MIVKNEHEKHYGYTPITERKGKHQELLLDFGILRLRAGESWSDSSDTERALLLIEGEVVFEWEGKSFHATRNSCFDETPIVLHLPRSVKASVIAKKESEIALEMCENPQAFEPKLYDKGDTRSDIFGGGTLNETSIRTVRTVFDGEIAPYSNMVMGEVINHPGKWSSYPPHDHPQPEIYYYHFFPKQGFGVSLLEDDAFIVKDGDTSLIHPDKTHSQVAAPGYAMYYIWMIPHLPNDRWLPTTRYYRQEHQWLLEKDVKIWPERKKTEDKA</sequence>
<dbReference type="KEGG" id="ssm:Spirs_2988"/>
<dbReference type="Gene3D" id="2.60.120.10">
    <property type="entry name" value="Jelly Rolls"/>
    <property type="match status" value="2"/>
</dbReference>
<dbReference type="RefSeq" id="WP_013255549.1">
    <property type="nucleotide sequence ID" value="NC_014364.1"/>
</dbReference>
<dbReference type="InterPro" id="IPR011051">
    <property type="entry name" value="RmlC_Cupin_sf"/>
</dbReference>
<accession>E1R3W9</accession>
<evidence type="ECO:0000256" key="1">
    <source>
        <dbReference type="ARBA" id="ARBA00023235"/>
    </source>
</evidence>
<gene>
    <name evidence="2" type="ordered locus">Spirs_2988</name>
</gene>
<keyword evidence="3" id="KW-1185">Reference proteome</keyword>
<dbReference type="InterPro" id="IPR014710">
    <property type="entry name" value="RmlC-like_jellyroll"/>
</dbReference>
<dbReference type="Proteomes" id="UP000002318">
    <property type="component" value="Chromosome"/>
</dbReference>
<proteinExistence type="predicted"/>
<protein>
    <submittedName>
        <fullName evidence="2">Myo-inositol catabolism IolB domain protein</fullName>
    </submittedName>
</protein>
<dbReference type="AlphaFoldDB" id="E1R3W9"/>
<keyword evidence="1" id="KW-0413">Isomerase</keyword>
<dbReference type="GO" id="GO:0008880">
    <property type="term" value="F:glucuronate isomerase activity"/>
    <property type="evidence" value="ECO:0007669"/>
    <property type="project" value="InterPro"/>
</dbReference>
<name>E1R3W9_SEDSS</name>
<dbReference type="GO" id="GO:0019310">
    <property type="term" value="P:inositol catabolic process"/>
    <property type="evidence" value="ECO:0007669"/>
    <property type="project" value="InterPro"/>
</dbReference>
<reference evidence="2 3" key="1">
    <citation type="journal article" date="2010" name="Stand. Genomic Sci.">
        <title>Complete genome sequence of Spirochaeta smaragdinae type strain (SEBR 4228).</title>
        <authorList>
            <person name="Mavromatis K."/>
            <person name="Yasawong M."/>
            <person name="Chertkov O."/>
            <person name="Lapidus A."/>
            <person name="Lucas S."/>
            <person name="Nolan M."/>
            <person name="Del Rio T.G."/>
            <person name="Tice H."/>
            <person name="Cheng J.F."/>
            <person name="Pitluck S."/>
            <person name="Liolios K."/>
            <person name="Ivanova N."/>
            <person name="Tapia R."/>
            <person name="Han C."/>
            <person name="Bruce D."/>
            <person name="Goodwin L."/>
            <person name="Pati A."/>
            <person name="Chen A."/>
            <person name="Palaniappan K."/>
            <person name="Land M."/>
            <person name="Hauser L."/>
            <person name="Chang Y.J."/>
            <person name="Jeffries C.D."/>
            <person name="Detter J.C."/>
            <person name="Rohde M."/>
            <person name="Brambilla E."/>
            <person name="Spring S."/>
            <person name="Goker M."/>
            <person name="Sikorski J."/>
            <person name="Woyke T."/>
            <person name="Bristow J."/>
            <person name="Eisen J.A."/>
            <person name="Markowitz V."/>
            <person name="Hugenholtz P."/>
            <person name="Klenk H.P."/>
            <person name="Kyrpides N.C."/>
        </authorList>
    </citation>
    <scope>NUCLEOTIDE SEQUENCE [LARGE SCALE GENOMIC DNA]</scope>
    <source>
        <strain evidence="3">DSM 11293 / JCM 15392 / SEBR 4228</strain>
    </source>
</reference>
<evidence type="ECO:0000313" key="3">
    <source>
        <dbReference type="Proteomes" id="UP000002318"/>
    </source>
</evidence>
<evidence type="ECO:0000313" key="2">
    <source>
        <dbReference type="EMBL" id="ADK82090.1"/>
    </source>
</evidence>
<dbReference type="PANTHER" id="PTHR39193">
    <property type="entry name" value="5-DEOXY-GLUCURONATE ISOMERASE"/>
    <property type="match status" value="1"/>
</dbReference>
<dbReference type="PANTHER" id="PTHR39193:SF1">
    <property type="entry name" value="5-DEOXY-GLUCURONATE ISOMERASE"/>
    <property type="match status" value="1"/>
</dbReference>
<organism evidence="2 3">
    <name type="scientific">Sediminispirochaeta smaragdinae (strain DSM 11293 / JCM 15392 / SEBR 4228)</name>
    <name type="common">Spirochaeta smaragdinae</name>
    <dbReference type="NCBI Taxonomy" id="573413"/>
    <lineage>
        <taxon>Bacteria</taxon>
        <taxon>Pseudomonadati</taxon>
        <taxon>Spirochaetota</taxon>
        <taxon>Spirochaetia</taxon>
        <taxon>Spirochaetales</taxon>
        <taxon>Spirochaetaceae</taxon>
        <taxon>Sediminispirochaeta</taxon>
    </lineage>
</organism>
<dbReference type="HOGENOM" id="CLU_084771_0_0_12"/>
<dbReference type="SUPFAM" id="SSF51182">
    <property type="entry name" value="RmlC-like cupins"/>
    <property type="match status" value="1"/>
</dbReference>
<dbReference type="STRING" id="573413.Spirs_2988"/>
<dbReference type="OrthoDB" id="9799936at2"/>